<dbReference type="PRINTS" id="PR00987">
    <property type="entry name" value="TRNASYNTHGLU"/>
</dbReference>
<keyword evidence="7" id="KW-0648">Protein biosynthesis</keyword>
<evidence type="ECO:0000256" key="5">
    <source>
        <dbReference type="ARBA" id="ARBA00022840"/>
    </source>
</evidence>
<dbReference type="Gene3D" id="3.40.50.620">
    <property type="entry name" value="HUPs"/>
    <property type="match status" value="1"/>
</dbReference>
<comment type="similarity">
    <text evidence="7">Belongs to the class-I aminoacyl-tRNA synthetase family.</text>
</comment>
<keyword evidence="6 7" id="KW-0030">Aminoacyl-tRNA synthetase</keyword>
<dbReference type="GO" id="GO:0005829">
    <property type="term" value="C:cytosol"/>
    <property type="evidence" value="ECO:0007669"/>
    <property type="project" value="TreeGrafter"/>
</dbReference>
<dbReference type="InterPro" id="IPR049940">
    <property type="entry name" value="GluQ/Sye"/>
</dbReference>
<evidence type="ECO:0000256" key="3">
    <source>
        <dbReference type="ARBA" id="ARBA00022741"/>
    </source>
</evidence>
<feature type="compositionally biased region" description="Polar residues" evidence="8">
    <location>
        <begin position="109"/>
        <end position="120"/>
    </location>
</feature>
<sequence>MRAGRYAPSPTGQLHLGNLRTALLAWLFARHTERTFLLRIEDLDRVRAGAEAQQLRELEAIGLNWDAEPVRQSERIDLYEHALDVLRERGLVYECFCSRKDIAEATSAPHPTQSPASSAQLPDDGPSPHSAGRLLLPPGSYPGTCRNLSESERERRRRDRPAALRIDAARAAGTDGAPAHQVTDVLHGTVRAAVDDFVLRRNDGAFAYNLAVVVDDLTQGVDQVVRGDDLLSSAPRQDWLAGVLWDAGAIEVPGEAQDRPVTEYAHVPLVLNAEGKRLAKRDGAVTLEDMGVLDGLDGQDIPDTEPAPWTADRVRTVLLESVGLPGESLDAALDAFAPDRLPRTPWIFTGLD</sequence>
<dbReference type="PROSITE" id="PS00178">
    <property type="entry name" value="AA_TRNA_LIGASE_I"/>
    <property type="match status" value="1"/>
</dbReference>
<dbReference type="GO" id="GO:0006424">
    <property type="term" value="P:glutamyl-tRNA aminoacylation"/>
    <property type="evidence" value="ECO:0007669"/>
    <property type="project" value="TreeGrafter"/>
</dbReference>
<dbReference type="Proteomes" id="UP000198881">
    <property type="component" value="Unassembled WGS sequence"/>
</dbReference>
<dbReference type="NCBIfam" id="NF004315">
    <property type="entry name" value="PRK05710.1-4"/>
    <property type="match status" value="1"/>
</dbReference>
<dbReference type="STRING" id="574650.SAMN04487966_10785"/>
<dbReference type="GO" id="GO:0005524">
    <property type="term" value="F:ATP binding"/>
    <property type="evidence" value="ECO:0007669"/>
    <property type="project" value="UniProtKB-KW"/>
</dbReference>
<evidence type="ECO:0000256" key="8">
    <source>
        <dbReference type="SAM" id="MobiDB-lite"/>
    </source>
</evidence>
<dbReference type="EMBL" id="FPCG01000007">
    <property type="protein sequence ID" value="SFV23434.1"/>
    <property type="molecule type" value="Genomic_DNA"/>
</dbReference>
<dbReference type="Pfam" id="PF00749">
    <property type="entry name" value="tRNA-synt_1c"/>
    <property type="match status" value="1"/>
</dbReference>
<organism evidence="10 11">
    <name type="scientific">Micrococcus terreus</name>
    <dbReference type="NCBI Taxonomy" id="574650"/>
    <lineage>
        <taxon>Bacteria</taxon>
        <taxon>Bacillati</taxon>
        <taxon>Actinomycetota</taxon>
        <taxon>Actinomycetes</taxon>
        <taxon>Micrococcales</taxon>
        <taxon>Micrococcaceae</taxon>
        <taxon>Micrococcus</taxon>
    </lineage>
</organism>
<feature type="domain" description="Glutamyl/glutaminyl-tRNA synthetase class Ib catalytic" evidence="9">
    <location>
        <begin position="5"/>
        <end position="290"/>
    </location>
</feature>
<evidence type="ECO:0000256" key="4">
    <source>
        <dbReference type="ARBA" id="ARBA00022833"/>
    </source>
</evidence>
<proteinExistence type="inferred from homology"/>
<reference evidence="10 11" key="1">
    <citation type="submission" date="2016-10" db="EMBL/GenBank/DDBJ databases">
        <authorList>
            <person name="de Groot N.N."/>
        </authorList>
    </citation>
    <scope>NUCLEOTIDE SEQUENCE [LARGE SCALE GENOMIC DNA]</scope>
    <source>
        <strain evidence="10 11">CGMCC 1.7054</strain>
    </source>
</reference>
<dbReference type="GO" id="GO:0004818">
    <property type="term" value="F:glutamate-tRNA ligase activity"/>
    <property type="evidence" value="ECO:0007669"/>
    <property type="project" value="TreeGrafter"/>
</dbReference>
<dbReference type="PANTHER" id="PTHR43311">
    <property type="entry name" value="GLUTAMATE--TRNA LIGASE"/>
    <property type="match status" value="1"/>
</dbReference>
<dbReference type="RefSeq" id="WP_091697698.1">
    <property type="nucleotide sequence ID" value="NZ_FPCG01000007.1"/>
</dbReference>
<dbReference type="InterPro" id="IPR020058">
    <property type="entry name" value="Glu/Gln-tRNA-synth_Ib_cat-dom"/>
</dbReference>
<evidence type="ECO:0000256" key="1">
    <source>
        <dbReference type="ARBA" id="ARBA00022598"/>
    </source>
</evidence>
<keyword evidence="2" id="KW-0479">Metal-binding</keyword>
<keyword evidence="1 7" id="KW-0436">Ligase</keyword>
<dbReference type="OrthoDB" id="9807503at2"/>
<evidence type="ECO:0000256" key="7">
    <source>
        <dbReference type="RuleBase" id="RU363037"/>
    </source>
</evidence>
<evidence type="ECO:0000256" key="2">
    <source>
        <dbReference type="ARBA" id="ARBA00022723"/>
    </source>
</evidence>
<keyword evidence="3 7" id="KW-0547">Nucleotide-binding</keyword>
<name>A0A1I7MND6_9MICC</name>
<dbReference type="InterPro" id="IPR014729">
    <property type="entry name" value="Rossmann-like_a/b/a_fold"/>
</dbReference>
<evidence type="ECO:0000256" key="6">
    <source>
        <dbReference type="ARBA" id="ARBA00023146"/>
    </source>
</evidence>
<accession>A0A1I7MND6</accession>
<evidence type="ECO:0000313" key="10">
    <source>
        <dbReference type="EMBL" id="SFV23434.1"/>
    </source>
</evidence>
<protein>
    <submittedName>
        <fullName evidence="10">Glutamyl-tRNA synthetase</fullName>
    </submittedName>
</protein>
<feature type="region of interest" description="Disordered" evidence="8">
    <location>
        <begin position="106"/>
        <end position="161"/>
    </location>
</feature>
<keyword evidence="5 7" id="KW-0067">ATP-binding</keyword>
<dbReference type="PANTHER" id="PTHR43311:SF1">
    <property type="entry name" value="GLUTAMYL-Q TRNA(ASP) SYNTHETASE"/>
    <property type="match status" value="1"/>
</dbReference>
<dbReference type="AlphaFoldDB" id="A0A1I7MND6"/>
<gene>
    <name evidence="10" type="ORF">SAMN04487966_10785</name>
</gene>
<evidence type="ECO:0000313" key="11">
    <source>
        <dbReference type="Proteomes" id="UP000198881"/>
    </source>
</evidence>
<dbReference type="InterPro" id="IPR000924">
    <property type="entry name" value="Glu/Gln-tRNA-synth"/>
</dbReference>
<dbReference type="SUPFAM" id="SSF52374">
    <property type="entry name" value="Nucleotidylyl transferase"/>
    <property type="match status" value="1"/>
</dbReference>
<evidence type="ECO:0000259" key="9">
    <source>
        <dbReference type="Pfam" id="PF00749"/>
    </source>
</evidence>
<dbReference type="InterPro" id="IPR001412">
    <property type="entry name" value="aa-tRNA-synth_I_CS"/>
</dbReference>
<keyword evidence="11" id="KW-1185">Reference proteome</keyword>
<keyword evidence="4" id="KW-0862">Zinc</keyword>